<dbReference type="EMBL" id="JADCKL010000006">
    <property type="protein sequence ID" value="MBE5063443.1"/>
    <property type="molecule type" value="Genomic_DNA"/>
</dbReference>
<gene>
    <name evidence="1" type="ORF">INF30_09215</name>
</gene>
<reference evidence="1 2" key="1">
    <citation type="submission" date="2020-10" db="EMBL/GenBank/DDBJ databases">
        <title>ChiBAC.</title>
        <authorList>
            <person name="Zenner C."/>
            <person name="Hitch T.C.A."/>
            <person name="Clavel T."/>
        </authorList>
    </citation>
    <scope>NUCLEOTIDE SEQUENCE [LARGE SCALE GENOMIC DNA]</scope>
    <source>
        <strain evidence="1 2">DSM 108991</strain>
    </source>
</reference>
<comment type="caution">
    <text evidence="1">The sequence shown here is derived from an EMBL/GenBank/DDBJ whole genome shotgun (WGS) entry which is preliminary data.</text>
</comment>
<accession>A0ABR9RKE9</accession>
<dbReference type="SUPFAM" id="SSF56281">
    <property type="entry name" value="Metallo-hydrolase/oxidoreductase"/>
    <property type="match status" value="1"/>
</dbReference>
<name>A0ABR9RKE9_9FIRM</name>
<evidence type="ECO:0000313" key="1">
    <source>
        <dbReference type="EMBL" id="MBE5063443.1"/>
    </source>
</evidence>
<protein>
    <recommendedName>
        <fullName evidence="3">MBL fold metallo-hydrolase</fullName>
    </recommendedName>
</protein>
<dbReference type="Gene3D" id="3.60.15.10">
    <property type="entry name" value="Ribonuclease Z/Hydroxyacylglutathione hydrolase-like"/>
    <property type="match status" value="1"/>
</dbReference>
<evidence type="ECO:0000313" key="2">
    <source>
        <dbReference type="Proteomes" id="UP000758652"/>
    </source>
</evidence>
<dbReference type="InterPro" id="IPR036866">
    <property type="entry name" value="RibonucZ/Hydroxyglut_hydro"/>
</dbReference>
<dbReference type="RefSeq" id="WP_226394989.1">
    <property type="nucleotide sequence ID" value="NZ_JADCKL010000006.1"/>
</dbReference>
<proteinExistence type="predicted"/>
<evidence type="ECO:0008006" key="3">
    <source>
        <dbReference type="Google" id="ProtNLM"/>
    </source>
</evidence>
<sequence length="548" mass="62922">MMNIGGKQRFKLELEKFISTRLRPVSGISSVERGTDPKKGWNDREERSAIMQRAWREGRHGERIGHQQPNNHELCHEMFWNAYSGRSLMFIQMEELSRGKIKFEKEEKVTLYFSLATLQMFDYDIMMFDIMENSEDEAYADAAKKYYCPYIFGYVAEVDREKYRQLCLLQEEVYGSGTEAEESGSYRWFLCMLDQGDNKEQVYLQLDGYVVEAASHITKRKHILNIIETPGKTLKELRKELDCYQMRRCCLKSDNAIIDVIKKHIPSGPLHRMDIYRIGNGNCVCAAENDPKKCFFYDVGYNCRHKPKKITSGASYNYVDAMRAISSRSPAMVVLSHWDMDHIAGSVAIGKSIFEKPWIAPDCYDAVQTARRIAKYLDLKDQLYLVDRRSGPKGKAVARRIGSINEISHEYLFYMGDKASCDASIANCEGIMIEYRDKMNDRVVLMLGDVNYTSFDNARSNAGEKLFAETKIDDVIVPHHGSKHTDYIKITGPGKPLVKGDKAVICCVDDVNEDRPNKEHKKELEKRFEVLTTESDASPDKVSVKIDL</sequence>
<organism evidence="1 2">
    <name type="scientific">Claveliimonas monacensis</name>
    <dbReference type="NCBI Taxonomy" id="2779351"/>
    <lineage>
        <taxon>Bacteria</taxon>
        <taxon>Bacillati</taxon>
        <taxon>Bacillota</taxon>
        <taxon>Clostridia</taxon>
        <taxon>Lachnospirales</taxon>
        <taxon>Lachnospiraceae</taxon>
        <taxon>Claveliimonas</taxon>
    </lineage>
</organism>
<keyword evidence="2" id="KW-1185">Reference proteome</keyword>
<dbReference type="Proteomes" id="UP000758652">
    <property type="component" value="Unassembled WGS sequence"/>
</dbReference>